<protein>
    <submittedName>
        <fullName evidence="6">Alpha-glucuronidase</fullName>
    </submittedName>
    <submittedName>
        <fullName evidence="5">Xylan alpha-(1-&gt;2)-glucuronosidase</fullName>
    </submittedName>
</protein>
<reference evidence="6 7" key="1">
    <citation type="submission" date="2019-09" db="EMBL/GenBank/DDBJ databases">
        <title>Draft genome sequencing of Hungatella hathewayi 123Y-2.</title>
        <authorList>
            <person name="Lv Q."/>
            <person name="Li S."/>
        </authorList>
    </citation>
    <scope>NUCLEOTIDE SEQUENCE [LARGE SCALE GENOMIC DNA]</scope>
    <source>
        <strain evidence="6 7">123Y-2</strain>
    </source>
</reference>
<dbReference type="Pfam" id="PF07488">
    <property type="entry name" value="Glyco_hydro_67M"/>
    <property type="match status" value="1"/>
</dbReference>
<dbReference type="EMBL" id="WNME01000030">
    <property type="protein sequence ID" value="MUB66675.1"/>
    <property type="molecule type" value="Genomic_DNA"/>
</dbReference>
<dbReference type="InterPro" id="IPR011395">
    <property type="entry name" value="Glyco_hydro_67_aGlcAse"/>
</dbReference>
<dbReference type="Gene3D" id="3.90.1330.10">
    <property type="entry name" value="Alpha-glucuronidase, C-terminal domain"/>
    <property type="match status" value="1"/>
</dbReference>
<feature type="active site" description="Proton donor" evidence="2">
    <location>
        <position position="261"/>
    </location>
</feature>
<feature type="domain" description="Glycosyl hydrolase family 67 C-terminal" evidence="3">
    <location>
        <begin position="428"/>
        <end position="650"/>
    </location>
</feature>
<dbReference type="InterPro" id="IPR011099">
    <property type="entry name" value="Glyco_hydro_67_C"/>
</dbReference>
<evidence type="ECO:0000256" key="1">
    <source>
        <dbReference type="ARBA" id="ARBA00022801"/>
    </source>
</evidence>
<dbReference type="RefSeq" id="WP_055651982.1">
    <property type="nucleotide sequence ID" value="NZ_BQNJ01000002.1"/>
</dbReference>
<dbReference type="AlphaFoldDB" id="A0A174XDS5"/>
<dbReference type="SUPFAM" id="SSF51445">
    <property type="entry name" value="(Trans)glycosidases"/>
    <property type="match status" value="1"/>
</dbReference>
<dbReference type="PANTHER" id="PTHR39207:SF1">
    <property type="entry name" value="ALPHA-GLUCURONIDASE A"/>
    <property type="match status" value="1"/>
</dbReference>
<gene>
    <name evidence="5" type="primary">aguA</name>
    <name evidence="5" type="ORF">CE91St55_51680</name>
    <name evidence="6" type="ORF">GNE07_27045</name>
</gene>
<dbReference type="GO" id="GO:0005576">
    <property type="term" value="C:extracellular region"/>
    <property type="evidence" value="ECO:0007669"/>
    <property type="project" value="InterPro"/>
</dbReference>
<feature type="active site" description="Proton acceptor" evidence="2">
    <location>
        <position position="340"/>
    </location>
</feature>
<dbReference type="EMBL" id="BQNJ01000002">
    <property type="protein sequence ID" value="GKH03187.1"/>
    <property type="molecule type" value="Genomic_DNA"/>
</dbReference>
<dbReference type="GO" id="GO:0045493">
    <property type="term" value="P:xylan catabolic process"/>
    <property type="evidence" value="ECO:0007669"/>
    <property type="project" value="InterPro"/>
</dbReference>
<dbReference type="InterPro" id="IPR011100">
    <property type="entry name" value="Glyco_hydro_67_cat"/>
</dbReference>
<evidence type="ECO:0000256" key="2">
    <source>
        <dbReference type="PIRSR" id="PIRSR029900-1"/>
    </source>
</evidence>
<organism evidence="5 8">
    <name type="scientific">Hungatella hathewayi</name>
    <dbReference type="NCBI Taxonomy" id="154046"/>
    <lineage>
        <taxon>Bacteria</taxon>
        <taxon>Bacillati</taxon>
        <taxon>Bacillota</taxon>
        <taxon>Clostridia</taxon>
        <taxon>Lachnospirales</taxon>
        <taxon>Lachnospiraceae</taxon>
        <taxon>Hungatella</taxon>
    </lineage>
</organism>
<evidence type="ECO:0000313" key="8">
    <source>
        <dbReference type="Proteomes" id="UP001055091"/>
    </source>
</evidence>
<sequence>MHELRDFCWLAKQVQNRKIFTYYMEDMENTAIAETIEREMPLLFGEVRRCERPEAAIVFSRTADEKLGQEGYRIEETENGYVVASAAASGALYGMYGLYRLLITDRAGEFPYESVPDQSIRMINHWDNFDGSIERGYAGESIFFDNNTFRGDMELIRQYARLLASAGINAVSINNVNVHKLETFFVQGDAPAEIRKIADVLAAYGIKTFLSINYAAPMTVGGLTNADPLNPEVAAWWEETVRHIYEEIPDFAGFVVKADSEGEPGPFTYGRDHDEGANMLARAVRPYGGLIIWRCFVYDCAQDWWNRKADRARAAYDIFKKLDGHFEDNVILQIKNGPIDFQIREPVSPLFGALEKTNQILEFQITQEYTGHQKDVCYLVPMWKETLDFDTKYGDGLTVNDAVRNHSQIRSRSGIAGVGNVGMDSNWTGNKLAQANLYGFGRLSWDNGLSPEEIAGEWVRQSFCLTAEEEERVTALLCTSREVYEDYTCPLAVGFMCRPKIHYGVDVDGYEYDRWGTYHYADRDGVGRDRTVKTGTAYTRQYSDPRFAEYEDLSTCPDELLLFFHHVPYTHVLQSGKTVIQHIYDTHFRGVEKVLEYQALWDSLKDSLDEESYFNVKERLAWQYENAVNWRDQVNTYFYRKSGIPDEKGRRIYQ</sequence>
<dbReference type="GO" id="GO:0033939">
    <property type="term" value="F:xylan alpha-1,2-glucuronosidase activity"/>
    <property type="evidence" value="ECO:0007669"/>
    <property type="project" value="TreeGrafter"/>
</dbReference>
<reference evidence="5" key="2">
    <citation type="submission" date="2022-01" db="EMBL/GenBank/DDBJ databases">
        <title>Novel bile acid biosynthetic pathways are enriched in the microbiome of centenarians.</title>
        <authorList>
            <person name="Sato Y."/>
            <person name="Atarashi K."/>
            <person name="Plichta R.D."/>
            <person name="Arai Y."/>
            <person name="Sasajima S."/>
            <person name="Kearney M.S."/>
            <person name="Suda W."/>
            <person name="Takeshita K."/>
            <person name="Sasaki T."/>
            <person name="Okamoto S."/>
            <person name="Skelly N.A."/>
            <person name="Okamura Y."/>
            <person name="Vlamakis H."/>
            <person name="Li Y."/>
            <person name="Tanoue T."/>
            <person name="Takei H."/>
            <person name="Nittono H."/>
            <person name="Narushima S."/>
            <person name="Irie J."/>
            <person name="Itoh H."/>
            <person name="Moriya K."/>
            <person name="Sugiura Y."/>
            <person name="Suematsu M."/>
            <person name="Moritoki N."/>
            <person name="Shibata S."/>
            <person name="Littman R.D."/>
            <person name="Fischbach A.M."/>
            <person name="Uwamino Y."/>
            <person name="Inoue T."/>
            <person name="Honda A."/>
            <person name="Hattori M."/>
            <person name="Murai T."/>
            <person name="Xavier J.R."/>
            <person name="Hirose N."/>
            <person name="Honda K."/>
        </authorList>
    </citation>
    <scope>NUCLEOTIDE SEQUENCE</scope>
    <source>
        <strain evidence="5">CE91-St55</strain>
    </source>
</reference>
<comment type="caution">
    <text evidence="5">The sequence shown here is derived from an EMBL/GenBank/DDBJ whole genome shotgun (WGS) entry which is preliminary data.</text>
</comment>
<accession>A0A174XDS5</accession>
<dbReference type="Proteomes" id="UP001055091">
    <property type="component" value="Unassembled WGS sequence"/>
</dbReference>
<dbReference type="Proteomes" id="UP000434223">
    <property type="component" value="Unassembled WGS sequence"/>
</dbReference>
<dbReference type="GO" id="GO:0046559">
    <property type="term" value="F:alpha-glucuronidase activity"/>
    <property type="evidence" value="ECO:0007669"/>
    <property type="project" value="InterPro"/>
</dbReference>
<feature type="active site" description="Proton acceptor" evidence="2">
    <location>
        <position position="368"/>
    </location>
</feature>
<dbReference type="Gene3D" id="3.30.379.10">
    <property type="entry name" value="Chitobiase/beta-hexosaminidase domain 2-like"/>
    <property type="match status" value="1"/>
</dbReference>
<dbReference type="InterPro" id="IPR029018">
    <property type="entry name" value="Hex-like_dom2"/>
</dbReference>
<evidence type="ECO:0000259" key="4">
    <source>
        <dbReference type="Pfam" id="PF07488"/>
    </source>
</evidence>
<dbReference type="InterPro" id="IPR017853">
    <property type="entry name" value="GH"/>
</dbReference>
<dbReference type="OrthoDB" id="339499at2"/>
<dbReference type="PANTHER" id="PTHR39207">
    <property type="entry name" value="ALPHA-GLUCURONIDASE A"/>
    <property type="match status" value="1"/>
</dbReference>
<feature type="domain" description="Glycosyl hydrolase family 67 catalytic" evidence="4">
    <location>
        <begin position="111"/>
        <end position="427"/>
    </location>
</feature>
<evidence type="ECO:0000259" key="3">
    <source>
        <dbReference type="Pfam" id="PF07477"/>
    </source>
</evidence>
<name>A0A174XDS5_9FIRM</name>
<evidence type="ECO:0000313" key="6">
    <source>
        <dbReference type="EMBL" id="MUB66675.1"/>
    </source>
</evidence>
<proteinExistence type="predicted"/>
<evidence type="ECO:0000313" key="7">
    <source>
        <dbReference type="Proteomes" id="UP000434223"/>
    </source>
</evidence>
<dbReference type="InterPro" id="IPR037054">
    <property type="entry name" value="A-glucoronidase_C_sf"/>
</dbReference>
<dbReference type="SUPFAM" id="SSF55545">
    <property type="entry name" value="beta-N-acetylhexosaminidase-like domain"/>
    <property type="match status" value="1"/>
</dbReference>
<dbReference type="PIRSF" id="PIRSF029900">
    <property type="entry name" value="Alpha-glucuronds"/>
    <property type="match status" value="1"/>
</dbReference>
<dbReference type="Gene3D" id="3.20.20.80">
    <property type="entry name" value="Glycosidases"/>
    <property type="match status" value="1"/>
</dbReference>
<evidence type="ECO:0000313" key="5">
    <source>
        <dbReference type="EMBL" id="GKH03187.1"/>
    </source>
</evidence>
<keyword evidence="1" id="KW-0378">Hydrolase</keyword>
<dbReference type="Pfam" id="PF07477">
    <property type="entry name" value="Glyco_hydro_67C"/>
    <property type="match status" value="1"/>
</dbReference>